<evidence type="ECO:0000256" key="17">
    <source>
        <dbReference type="PIRSR" id="PIRSR600829-3"/>
    </source>
</evidence>
<feature type="binding site" evidence="18">
    <location>
        <position position="78"/>
    </location>
    <ligand>
        <name>a divalent metal cation</name>
        <dbReference type="ChEBI" id="CHEBI:60240"/>
    </ligand>
</feature>
<dbReference type="Proteomes" id="UP000027980">
    <property type="component" value="Chromosome"/>
</dbReference>
<dbReference type="AlphaFoldDB" id="A0A075LLL6"/>
<keyword evidence="4" id="KW-0444">Lipid biosynthesis</keyword>
<dbReference type="Proteomes" id="UP000199735">
    <property type="component" value="Unassembled WGS sequence"/>
</dbReference>
<evidence type="ECO:0000256" key="4">
    <source>
        <dbReference type="ARBA" id="ARBA00022516"/>
    </source>
</evidence>
<dbReference type="GO" id="GO:0016301">
    <property type="term" value="F:kinase activity"/>
    <property type="evidence" value="ECO:0007669"/>
    <property type="project" value="UniProtKB-KW"/>
</dbReference>
<dbReference type="InterPro" id="IPR000829">
    <property type="entry name" value="DAGK"/>
</dbReference>
<dbReference type="KEGG" id="tap:GZ22_09405"/>
<keyword evidence="3" id="KW-1003">Cell membrane</keyword>
<keyword evidence="5" id="KW-0808">Transferase</keyword>
<reference evidence="21 23" key="2">
    <citation type="submission" date="2016-10" db="EMBL/GenBank/DDBJ databases">
        <authorList>
            <person name="Varghese N."/>
            <person name="Submissions S."/>
        </authorList>
    </citation>
    <scope>NUCLEOTIDE SEQUENCE [LARGE SCALE GENOMIC DNA]</scope>
    <source>
        <strain evidence="21 23">DSM 21619</strain>
    </source>
</reference>
<organism evidence="20 22">
    <name type="scientific">Terribacillus saccharophilus</name>
    <dbReference type="NCBI Taxonomy" id="361277"/>
    <lineage>
        <taxon>Bacteria</taxon>
        <taxon>Bacillati</taxon>
        <taxon>Bacillota</taxon>
        <taxon>Bacilli</taxon>
        <taxon>Bacillales</taxon>
        <taxon>Bacillaceae</taxon>
        <taxon>Terribacillus</taxon>
    </lineage>
</organism>
<dbReference type="GO" id="GO:0005524">
    <property type="term" value="F:ATP binding"/>
    <property type="evidence" value="ECO:0007669"/>
    <property type="project" value="UniProtKB-KW"/>
</dbReference>
<proteinExistence type="inferred from homology"/>
<evidence type="ECO:0000313" key="21">
    <source>
        <dbReference type="EMBL" id="SEM55645.1"/>
    </source>
</evidence>
<dbReference type="InterPro" id="IPR036945">
    <property type="entry name" value="DAGK_sf"/>
</dbReference>
<evidence type="ECO:0000256" key="6">
    <source>
        <dbReference type="ARBA" id="ARBA00022692"/>
    </source>
</evidence>
<evidence type="ECO:0000256" key="16">
    <source>
        <dbReference type="PIRSR" id="PIRSR600829-2"/>
    </source>
</evidence>
<feature type="binding site" evidence="16">
    <location>
        <position position="71"/>
    </location>
    <ligand>
        <name>substrate</name>
    </ligand>
</feature>
<evidence type="ECO:0000256" key="15">
    <source>
        <dbReference type="PIRSR" id="PIRSR600829-1"/>
    </source>
</evidence>
<dbReference type="CDD" id="cd14265">
    <property type="entry name" value="UDPK_IM_like"/>
    <property type="match status" value="1"/>
</dbReference>
<protein>
    <submittedName>
        <fullName evidence="20 21">Diacylglycerol kinase</fullName>
    </submittedName>
</protein>
<evidence type="ECO:0000313" key="23">
    <source>
        <dbReference type="Proteomes" id="UP000199735"/>
    </source>
</evidence>
<keyword evidence="18" id="KW-0460">Magnesium</keyword>
<dbReference type="PANTHER" id="PTHR34299">
    <property type="entry name" value="DIACYLGLYCEROL KINASE"/>
    <property type="match status" value="1"/>
</dbReference>
<dbReference type="EMBL" id="CP008876">
    <property type="protein sequence ID" value="AIF66832.1"/>
    <property type="molecule type" value="Genomic_DNA"/>
</dbReference>
<dbReference type="Pfam" id="PF01219">
    <property type="entry name" value="DAGK_prokar"/>
    <property type="match status" value="1"/>
</dbReference>
<dbReference type="EMBL" id="FOCD01000001">
    <property type="protein sequence ID" value="SEM55645.1"/>
    <property type="molecule type" value="Genomic_DNA"/>
</dbReference>
<accession>A0AAX2EAF4</accession>
<evidence type="ECO:0000256" key="14">
    <source>
        <dbReference type="ARBA" id="ARBA00023264"/>
    </source>
</evidence>
<dbReference type="GeneID" id="34220647"/>
<reference evidence="20 22" key="1">
    <citation type="submission" date="2014-07" db="EMBL/GenBank/DDBJ databases">
        <title>Complete genome sequence of a moderately halophilic bacterium Terribacillus aidingensis MP602, isolated from Cryptomeria fortunei in Tianmu mountain in China.</title>
        <authorList>
            <person name="Wang Y."/>
            <person name="Lu P."/>
            <person name="Zhang L."/>
        </authorList>
    </citation>
    <scope>NUCLEOTIDE SEQUENCE [LARGE SCALE GENOMIC DNA]</scope>
    <source>
        <strain evidence="20 22">MP602</strain>
    </source>
</reference>
<accession>A0A075LLL6</accession>
<comment type="subcellular location">
    <subcellularLocation>
        <location evidence="1">Cell membrane</location>
        <topology evidence="1">Multi-pass membrane protein</topology>
    </subcellularLocation>
</comment>
<feature type="binding site" evidence="17">
    <location>
        <position position="30"/>
    </location>
    <ligand>
        <name>ATP</name>
        <dbReference type="ChEBI" id="CHEBI:30616"/>
    </ligand>
</feature>
<dbReference type="Gene3D" id="1.10.287.3610">
    <property type="match status" value="1"/>
</dbReference>
<evidence type="ECO:0000256" key="19">
    <source>
        <dbReference type="SAM" id="Phobius"/>
    </source>
</evidence>
<dbReference type="GO" id="GO:0046872">
    <property type="term" value="F:metal ion binding"/>
    <property type="evidence" value="ECO:0007669"/>
    <property type="project" value="UniProtKB-KW"/>
</dbReference>
<feature type="transmembrane region" description="Helical" evidence="19">
    <location>
        <begin position="33"/>
        <end position="52"/>
    </location>
</feature>
<evidence type="ECO:0000256" key="18">
    <source>
        <dbReference type="PIRSR" id="PIRSR600829-4"/>
    </source>
</evidence>
<dbReference type="InterPro" id="IPR033717">
    <property type="entry name" value="UDPK"/>
</dbReference>
<evidence type="ECO:0000256" key="9">
    <source>
        <dbReference type="ARBA" id="ARBA00022840"/>
    </source>
</evidence>
<gene>
    <name evidence="20" type="ORF">GZ22_09405</name>
    <name evidence="21" type="ORF">SAMN04489762_0377</name>
</gene>
<comment type="cofactor">
    <cofactor evidence="18">
        <name>Mg(2+)</name>
        <dbReference type="ChEBI" id="CHEBI:18420"/>
    </cofactor>
    <text evidence="18">Mn(2+), Zn(2+), Cd(2+) and Co(2+) support activity to lesser extents.</text>
</comment>
<name>A0A075LLL6_9BACI</name>
<dbReference type="HOGENOM" id="CLU_112343_2_2_9"/>
<keyword evidence="8 20" id="KW-0418">Kinase</keyword>
<comment type="similarity">
    <text evidence="2">Belongs to the bacterial diacylglycerol kinase family.</text>
</comment>
<keyword evidence="14" id="KW-1208">Phospholipid metabolism</keyword>
<feature type="transmembrane region" description="Helical" evidence="19">
    <location>
        <begin position="98"/>
        <end position="119"/>
    </location>
</feature>
<keyword evidence="12 19" id="KW-0472">Membrane</keyword>
<feature type="binding site" evidence="17">
    <location>
        <position position="18"/>
    </location>
    <ligand>
        <name>ATP</name>
        <dbReference type="ChEBI" id="CHEBI:30616"/>
    </ligand>
</feature>
<evidence type="ECO:0000256" key="1">
    <source>
        <dbReference type="ARBA" id="ARBA00004651"/>
    </source>
</evidence>
<feature type="binding site" evidence="17">
    <location>
        <position position="78"/>
    </location>
    <ligand>
        <name>ATP</name>
        <dbReference type="ChEBI" id="CHEBI:30616"/>
    </ligand>
</feature>
<evidence type="ECO:0000313" key="22">
    <source>
        <dbReference type="Proteomes" id="UP000027980"/>
    </source>
</evidence>
<evidence type="ECO:0000256" key="2">
    <source>
        <dbReference type="ARBA" id="ARBA00005967"/>
    </source>
</evidence>
<dbReference type="OrthoDB" id="9789934at2"/>
<keyword evidence="13" id="KW-0594">Phospholipid biosynthesis</keyword>
<dbReference type="GO" id="GO:0005886">
    <property type="term" value="C:plasma membrane"/>
    <property type="evidence" value="ECO:0007669"/>
    <property type="project" value="UniProtKB-SubCell"/>
</dbReference>
<keyword evidence="9 17" id="KW-0067">ATP-binding</keyword>
<feature type="binding site" evidence="18">
    <location>
        <position position="30"/>
    </location>
    <ligand>
        <name>a divalent metal cation</name>
        <dbReference type="ChEBI" id="CHEBI:60240"/>
    </ligand>
</feature>
<feature type="binding site" evidence="17">
    <location>
        <begin position="96"/>
        <end position="97"/>
    </location>
    <ligand>
        <name>ATP</name>
        <dbReference type="ChEBI" id="CHEBI:30616"/>
    </ligand>
</feature>
<evidence type="ECO:0000256" key="13">
    <source>
        <dbReference type="ARBA" id="ARBA00023209"/>
    </source>
</evidence>
<keyword evidence="7 17" id="KW-0547">Nucleotide-binding</keyword>
<evidence type="ECO:0000256" key="11">
    <source>
        <dbReference type="ARBA" id="ARBA00023098"/>
    </source>
</evidence>
<sequence length="126" mass="13654">MASDSNGKKTKSGIGFRYAWNGLRWTFLEERNFRIHTIAALIALITGVIFRIDPAEWAAILLSIGFVIVTEMINTVIELMMDHLSPEQSKAAGLIKDIAAGAVLIAAITAICVGLVVFVPEIISVL</sequence>
<evidence type="ECO:0000256" key="5">
    <source>
        <dbReference type="ARBA" id="ARBA00022679"/>
    </source>
</evidence>
<feature type="transmembrane region" description="Helical" evidence="19">
    <location>
        <begin position="58"/>
        <end position="77"/>
    </location>
</feature>
<evidence type="ECO:0000256" key="12">
    <source>
        <dbReference type="ARBA" id="ARBA00023136"/>
    </source>
</evidence>
<evidence type="ECO:0000256" key="8">
    <source>
        <dbReference type="ARBA" id="ARBA00022777"/>
    </source>
</evidence>
<dbReference type="RefSeq" id="WP_038561414.1">
    <property type="nucleotide sequence ID" value="NZ_CP008876.1"/>
</dbReference>
<keyword evidence="10 19" id="KW-1133">Transmembrane helix</keyword>
<evidence type="ECO:0000313" key="20">
    <source>
        <dbReference type="EMBL" id="AIF66832.1"/>
    </source>
</evidence>
<feature type="active site" description="Proton acceptor" evidence="15">
    <location>
        <position position="71"/>
    </location>
</feature>
<keyword evidence="11" id="KW-0443">Lipid metabolism</keyword>
<evidence type="ECO:0000256" key="7">
    <source>
        <dbReference type="ARBA" id="ARBA00022741"/>
    </source>
</evidence>
<keyword evidence="6 19" id="KW-0812">Transmembrane</keyword>
<evidence type="ECO:0000256" key="3">
    <source>
        <dbReference type="ARBA" id="ARBA00022475"/>
    </source>
</evidence>
<dbReference type="PANTHER" id="PTHR34299:SF1">
    <property type="entry name" value="DIACYLGLYCEROL KINASE"/>
    <property type="match status" value="1"/>
</dbReference>
<keyword evidence="18" id="KW-0479">Metal-binding</keyword>
<evidence type="ECO:0000256" key="10">
    <source>
        <dbReference type="ARBA" id="ARBA00022989"/>
    </source>
</evidence>
<dbReference type="GO" id="GO:0008654">
    <property type="term" value="P:phospholipid biosynthetic process"/>
    <property type="evidence" value="ECO:0007669"/>
    <property type="project" value="UniProtKB-KW"/>
</dbReference>